<protein>
    <submittedName>
        <fullName evidence="2">Uncharacterized protein</fullName>
    </submittedName>
</protein>
<evidence type="ECO:0000256" key="1">
    <source>
        <dbReference type="SAM" id="MobiDB-lite"/>
    </source>
</evidence>
<sequence length="170" mass="19403">MVSFKNVILFGWEKWGCYNAATQEALQKQGDELKTLGLHQQATTQQLHKLDQEIKEEVKVDVTDLRNLVTSFAIEVNDLYPRRTRQIEVDSDPEIEALFKESQTPAAAKKGGNTTQAGPSSTRSLAAKKTAETRKKNKLYKEEAEIRRRKAEEAKAKEEPKKKQEEDKQE</sequence>
<dbReference type="EMBL" id="CAMAPE010000005">
    <property type="protein sequence ID" value="CAH9069415.1"/>
    <property type="molecule type" value="Genomic_DNA"/>
</dbReference>
<reference evidence="2" key="1">
    <citation type="submission" date="2022-07" db="EMBL/GenBank/DDBJ databases">
        <authorList>
            <person name="Macas J."/>
            <person name="Novak P."/>
            <person name="Neumann P."/>
        </authorList>
    </citation>
    <scope>NUCLEOTIDE SEQUENCE</scope>
</reference>
<keyword evidence="3" id="KW-1185">Reference proteome</keyword>
<proteinExistence type="predicted"/>
<name>A0A9P1E0M4_CUSEU</name>
<comment type="caution">
    <text evidence="2">The sequence shown here is derived from an EMBL/GenBank/DDBJ whole genome shotgun (WGS) entry which is preliminary data.</text>
</comment>
<dbReference type="Proteomes" id="UP001152484">
    <property type="component" value="Unassembled WGS sequence"/>
</dbReference>
<evidence type="ECO:0000313" key="3">
    <source>
        <dbReference type="Proteomes" id="UP001152484"/>
    </source>
</evidence>
<feature type="region of interest" description="Disordered" evidence="1">
    <location>
        <begin position="98"/>
        <end position="170"/>
    </location>
</feature>
<accession>A0A9P1E0M4</accession>
<feature type="compositionally biased region" description="Polar residues" evidence="1">
    <location>
        <begin position="112"/>
        <end position="124"/>
    </location>
</feature>
<feature type="compositionally biased region" description="Basic and acidic residues" evidence="1">
    <location>
        <begin position="129"/>
        <end position="170"/>
    </location>
</feature>
<evidence type="ECO:0000313" key="2">
    <source>
        <dbReference type="EMBL" id="CAH9069415.1"/>
    </source>
</evidence>
<organism evidence="2 3">
    <name type="scientific">Cuscuta europaea</name>
    <name type="common">European dodder</name>
    <dbReference type="NCBI Taxonomy" id="41803"/>
    <lineage>
        <taxon>Eukaryota</taxon>
        <taxon>Viridiplantae</taxon>
        <taxon>Streptophyta</taxon>
        <taxon>Embryophyta</taxon>
        <taxon>Tracheophyta</taxon>
        <taxon>Spermatophyta</taxon>
        <taxon>Magnoliopsida</taxon>
        <taxon>eudicotyledons</taxon>
        <taxon>Gunneridae</taxon>
        <taxon>Pentapetalae</taxon>
        <taxon>asterids</taxon>
        <taxon>lamiids</taxon>
        <taxon>Solanales</taxon>
        <taxon>Convolvulaceae</taxon>
        <taxon>Cuscuteae</taxon>
        <taxon>Cuscuta</taxon>
        <taxon>Cuscuta subgen. Cuscuta</taxon>
    </lineage>
</organism>
<dbReference type="AlphaFoldDB" id="A0A9P1E0M4"/>
<gene>
    <name evidence="2" type="ORF">CEURO_LOCUS3207</name>
</gene>